<dbReference type="EMBL" id="JAHDYR010000062">
    <property type="protein sequence ID" value="KAG9390733.1"/>
    <property type="molecule type" value="Genomic_DNA"/>
</dbReference>
<feature type="transmembrane region" description="Helical" evidence="1">
    <location>
        <begin position="192"/>
        <end position="224"/>
    </location>
</feature>
<feature type="transmembrane region" description="Helical" evidence="1">
    <location>
        <begin position="55"/>
        <end position="78"/>
    </location>
</feature>
<keyword evidence="1" id="KW-0472">Membrane</keyword>
<evidence type="ECO:0000256" key="1">
    <source>
        <dbReference type="SAM" id="Phobius"/>
    </source>
</evidence>
<accession>A0A8J6AQ91</accession>
<keyword evidence="3" id="KW-1185">Reference proteome</keyword>
<feature type="transmembrane region" description="Helical" evidence="1">
    <location>
        <begin position="98"/>
        <end position="118"/>
    </location>
</feature>
<feature type="transmembrane region" description="Helical" evidence="1">
    <location>
        <begin position="124"/>
        <end position="147"/>
    </location>
</feature>
<name>A0A8J6AQ91_9EUKA</name>
<keyword evidence="1" id="KW-0812">Transmembrane</keyword>
<sequence length="308" mass="33663">MANLIKFQQLWSAVNIPTAMSAPFFYGGILIPFILSAFKQYNFGTPENGSVFEQPVYWAIVGINTLFAVVMHVVLTCVHVILQRSFKLEEEALGRHNVLAMVLANLPVVLFILCQVVQFFVNFFLLALVSTVLFCYVFPVLGFLALLAHDIYLGVHEPTLKPFMNKSTRQLALYLTPAFITFIQGLPFTSSILLTLIFIVVGVVIGLFFLVIAIVGPLAGYLIYLGVTELLKLVGLYDVPVPVVIGIAVILWILFGGCCVGSGGGVPITVTVVGGRVVSASFDRWSDAAKFRIRGIGGKKGDITIEER</sequence>
<evidence type="ECO:0000313" key="3">
    <source>
        <dbReference type="Proteomes" id="UP000717585"/>
    </source>
</evidence>
<reference evidence="2" key="1">
    <citation type="submission" date="2021-05" db="EMBL/GenBank/DDBJ databases">
        <title>A free-living protist that lacks canonical eukaryotic 1 DNA replication and segregation systems.</title>
        <authorList>
            <person name="Salas-Leiva D.E."/>
            <person name="Tromer E.C."/>
            <person name="Curtis B.A."/>
            <person name="Jerlstrom-Hultqvist J."/>
            <person name="Kolisko M."/>
            <person name="Yi Z."/>
            <person name="Salas-Leiva J.S."/>
            <person name="Gallot-Lavallee L."/>
            <person name="Kops G.J.P.L."/>
            <person name="Archibald J.M."/>
            <person name="Simpson A.G.B."/>
            <person name="Roger A.J."/>
        </authorList>
    </citation>
    <scope>NUCLEOTIDE SEQUENCE</scope>
    <source>
        <strain evidence="2">BICM</strain>
    </source>
</reference>
<dbReference type="AlphaFoldDB" id="A0A8J6AQ91"/>
<dbReference type="Proteomes" id="UP000717585">
    <property type="component" value="Unassembled WGS sequence"/>
</dbReference>
<feature type="transmembrane region" description="Helical" evidence="1">
    <location>
        <begin position="168"/>
        <end position="186"/>
    </location>
</feature>
<evidence type="ECO:0000313" key="2">
    <source>
        <dbReference type="EMBL" id="KAG9390733.1"/>
    </source>
</evidence>
<feature type="transmembrane region" description="Helical" evidence="1">
    <location>
        <begin position="12"/>
        <end position="35"/>
    </location>
</feature>
<feature type="transmembrane region" description="Helical" evidence="1">
    <location>
        <begin position="236"/>
        <end position="255"/>
    </location>
</feature>
<protein>
    <submittedName>
        <fullName evidence="2">Uncharacterized protein</fullName>
    </submittedName>
</protein>
<comment type="caution">
    <text evidence="2">The sequence shown here is derived from an EMBL/GenBank/DDBJ whole genome shotgun (WGS) entry which is preliminary data.</text>
</comment>
<gene>
    <name evidence="2" type="ORF">J8273_6986</name>
</gene>
<keyword evidence="1" id="KW-1133">Transmembrane helix</keyword>
<proteinExistence type="predicted"/>
<organism evidence="2 3">
    <name type="scientific">Carpediemonas membranifera</name>
    <dbReference type="NCBI Taxonomy" id="201153"/>
    <lineage>
        <taxon>Eukaryota</taxon>
        <taxon>Metamonada</taxon>
        <taxon>Carpediemonas-like organisms</taxon>
        <taxon>Carpediemonas</taxon>
    </lineage>
</organism>